<dbReference type="RefSeq" id="WP_161869004.1">
    <property type="nucleotide sequence ID" value="NZ_JAQFAM010000004.1"/>
</dbReference>
<dbReference type="InterPro" id="IPR003593">
    <property type="entry name" value="AAA+_ATPase"/>
</dbReference>
<evidence type="ECO:0000256" key="1">
    <source>
        <dbReference type="ARBA" id="ARBA00022448"/>
    </source>
</evidence>
<evidence type="ECO:0000313" key="5">
    <source>
        <dbReference type="EMBL" id="MEO1780729.1"/>
    </source>
</evidence>
<keyword evidence="2" id="KW-0547">Nucleotide-binding</keyword>
<dbReference type="Pfam" id="PF00005">
    <property type="entry name" value="ABC_tran"/>
    <property type="match status" value="1"/>
</dbReference>
<evidence type="ECO:0000259" key="4">
    <source>
        <dbReference type="PROSITE" id="PS50893"/>
    </source>
</evidence>
<reference evidence="5" key="2">
    <citation type="submission" date="2024-02" db="EMBL/GenBank/DDBJ databases">
        <title>The Genome Sequence of Enterococcus diestrammenae JM9A.</title>
        <authorList>
            <person name="Earl A."/>
            <person name="Manson A."/>
            <person name="Gilmore M."/>
            <person name="Sanders J."/>
            <person name="Shea T."/>
            <person name="Howe W."/>
            <person name="Livny J."/>
            <person name="Cuomo C."/>
            <person name="Neafsey D."/>
            <person name="Birren B."/>
        </authorList>
    </citation>
    <scope>NUCLEOTIDE SEQUENCE</scope>
    <source>
        <strain evidence="5">JM9A</strain>
    </source>
</reference>
<dbReference type="CDD" id="cd03230">
    <property type="entry name" value="ABC_DR_subfamily_A"/>
    <property type="match status" value="1"/>
</dbReference>
<organism evidence="5 6">
    <name type="scientific">Enterococcus diestrammenae</name>
    <dbReference type="NCBI Taxonomy" id="1155073"/>
    <lineage>
        <taxon>Bacteria</taxon>
        <taxon>Bacillati</taxon>
        <taxon>Bacillota</taxon>
        <taxon>Bacilli</taxon>
        <taxon>Lactobacillales</taxon>
        <taxon>Enterococcaceae</taxon>
        <taxon>Enterococcus</taxon>
    </lineage>
</organism>
<feature type="domain" description="ABC transporter" evidence="4">
    <location>
        <begin position="2"/>
        <end position="228"/>
    </location>
</feature>
<keyword evidence="1" id="KW-0813">Transport</keyword>
<dbReference type="PANTHER" id="PTHR42939:SF1">
    <property type="entry name" value="ABC TRANSPORTER ATP-BINDING PROTEIN ALBC-RELATED"/>
    <property type="match status" value="1"/>
</dbReference>
<reference evidence="5" key="1">
    <citation type="submission" date="2016-06" db="EMBL/GenBank/DDBJ databases">
        <authorList>
            <person name="Van Tyne D."/>
        </authorList>
    </citation>
    <scope>NUCLEOTIDE SEQUENCE</scope>
    <source>
        <strain evidence="5">JM9A</strain>
    </source>
</reference>
<dbReference type="InterPro" id="IPR003439">
    <property type="entry name" value="ABC_transporter-like_ATP-bd"/>
</dbReference>
<dbReference type="SUPFAM" id="SSF52540">
    <property type="entry name" value="P-loop containing nucleoside triphosphate hydrolases"/>
    <property type="match status" value="1"/>
</dbReference>
<dbReference type="Gene3D" id="3.40.50.300">
    <property type="entry name" value="P-loop containing nucleotide triphosphate hydrolases"/>
    <property type="match status" value="1"/>
</dbReference>
<evidence type="ECO:0000256" key="2">
    <source>
        <dbReference type="ARBA" id="ARBA00022741"/>
    </source>
</evidence>
<dbReference type="EMBL" id="MAEI02000001">
    <property type="protein sequence ID" value="MEO1780729.1"/>
    <property type="molecule type" value="Genomic_DNA"/>
</dbReference>
<name>A0ABV0EY55_9ENTE</name>
<comment type="caution">
    <text evidence="5">The sequence shown here is derived from an EMBL/GenBank/DDBJ whole genome shotgun (WGS) entry which is preliminary data.</text>
</comment>
<dbReference type="InterPro" id="IPR051782">
    <property type="entry name" value="ABC_Transporter_VariousFunc"/>
</dbReference>
<keyword evidence="6" id="KW-1185">Reference proteome</keyword>
<proteinExistence type="predicted"/>
<dbReference type="PANTHER" id="PTHR42939">
    <property type="entry name" value="ABC TRANSPORTER ATP-BINDING PROTEIN ALBC-RELATED"/>
    <property type="match status" value="1"/>
</dbReference>
<protein>
    <submittedName>
        <fullName evidence="5">ABC-2 type transport system ATP-binding protein</fullName>
    </submittedName>
</protein>
<dbReference type="PROSITE" id="PS50893">
    <property type="entry name" value="ABC_TRANSPORTER_2"/>
    <property type="match status" value="1"/>
</dbReference>
<dbReference type="GO" id="GO:0005524">
    <property type="term" value="F:ATP binding"/>
    <property type="evidence" value="ECO:0007669"/>
    <property type="project" value="UniProtKB-KW"/>
</dbReference>
<dbReference type="SMART" id="SM00382">
    <property type="entry name" value="AAA"/>
    <property type="match status" value="1"/>
</dbReference>
<sequence>MLTVHNLTVNYKKQSILTQLDFSIEGSEVVGLVAPNGTGKTTLLKSLVGLLPRLDGTLTIDETIELANQREKYLKQIFFLESAQNLYPDLTVKQHLEMTKELWHSTILLSETLALFQIASFQDMKVRNLSLGMKQQLLLSLYCISDAHLLFFDEPLNGLDPTNTQLFNSFIKKLAKQNKAIIMSSHNLESVAALCTRVVFLHDGKLVELSDTSDSLQEKYNDLFGVPGGFDYEN</sequence>
<gene>
    <name evidence="5" type="ORF">BAU18_000280</name>
</gene>
<accession>A0ABV0EY55</accession>
<evidence type="ECO:0000256" key="3">
    <source>
        <dbReference type="ARBA" id="ARBA00022840"/>
    </source>
</evidence>
<evidence type="ECO:0000313" key="6">
    <source>
        <dbReference type="Proteomes" id="UP001429357"/>
    </source>
</evidence>
<dbReference type="Proteomes" id="UP001429357">
    <property type="component" value="Unassembled WGS sequence"/>
</dbReference>
<keyword evidence="3 5" id="KW-0067">ATP-binding</keyword>
<dbReference type="InterPro" id="IPR027417">
    <property type="entry name" value="P-loop_NTPase"/>
</dbReference>